<comment type="subunit">
    <text evidence="4 8">Monomer.</text>
</comment>
<dbReference type="EC" id="2.5.1.61" evidence="8"/>
<evidence type="ECO:0000256" key="4">
    <source>
        <dbReference type="ARBA" id="ARBA00011245"/>
    </source>
</evidence>
<accession>I3ZHV2</accession>
<dbReference type="GO" id="GO:0006782">
    <property type="term" value="P:protoporphyrinogen IX biosynthetic process"/>
    <property type="evidence" value="ECO:0007669"/>
    <property type="project" value="UniProtKB-UniRule"/>
</dbReference>
<keyword evidence="6 8" id="KW-0627">Porphyrin biosynthesis</keyword>
<dbReference type="PANTHER" id="PTHR11557:SF0">
    <property type="entry name" value="PORPHOBILINOGEN DEAMINASE"/>
    <property type="match status" value="1"/>
</dbReference>
<evidence type="ECO:0000256" key="2">
    <source>
        <dbReference type="ARBA" id="ARBA00004735"/>
    </source>
</evidence>
<evidence type="ECO:0000256" key="6">
    <source>
        <dbReference type="ARBA" id="ARBA00023244"/>
    </source>
</evidence>
<dbReference type="PANTHER" id="PTHR11557">
    <property type="entry name" value="PORPHOBILINOGEN DEAMINASE"/>
    <property type="match status" value="1"/>
</dbReference>
<comment type="function">
    <text evidence="1 8">Tetrapolymerization of the monopyrrole PBG into the hydroxymethylbilane pre-uroporphyrinogen in several discrete steps.</text>
</comment>
<evidence type="ECO:0000256" key="7">
    <source>
        <dbReference type="ARBA" id="ARBA00048169"/>
    </source>
</evidence>
<comment type="similarity">
    <text evidence="3 8">Belongs to the HMBS family.</text>
</comment>
<dbReference type="UniPathway" id="UPA00251">
    <property type="reaction ID" value="UER00319"/>
</dbReference>
<dbReference type="PATRIC" id="fig|926566.3.peg.2552"/>
<dbReference type="Pfam" id="PF01379">
    <property type="entry name" value="Porphobil_deam"/>
    <property type="match status" value="2"/>
</dbReference>
<dbReference type="eggNOG" id="COG0181">
    <property type="taxonomic scope" value="Bacteria"/>
</dbReference>
<evidence type="ECO:0000256" key="5">
    <source>
        <dbReference type="ARBA" id="ARBA00022679"/>
    </source>
</evidence>
<feature type="modified residue" description="S-(dipyrrolylmethanemethyl)cysteine" evidence="8">
    <location>
        <position position="324"/>
    </location>
</feature>
<evidence type="ECO:0000256" key="3">
    <source>
        <dbReference type="ARBA" id="ARBA00005638"/>
    </source>
</evidence>
<evidence type="ECO:0000256" key="1">
    <source>
        <dbReference type="ARBA" id="ARBA00002869"/>
    </source>
</evidence>
<gene>
    <name evidence="8" type="primary">hemC</name>
    <name evidence="11" type="ordered locus">Terro_2578</name>
</gene>
<feature type="domain" description="Porphobilinogen deaminase N-terminal" evidence="9">
    <location>
        <begin position="263"/>
        <end position="294"/>
    </location>
</feature>
<dbReference type="Gene3D" id="3.40.190.10">
    <property type="entry name" value="Periplasmic binding protein-like II"/>
    <property type="match status" value="2"/>
</dbReference>
<dbReference type="Proteomes" id="UP000006056">
    <property type="component" value="Chromosome"/>
</dbReference>
<dbReference type="InterPro" id="IPR022417">
    <property type="entry name" value="Porphobilin_deaminase_N"/>
</dbReference>
<proteinExistence type="inferred from homology"/>
<dbReference type="Pfam" id="PF03900">
    <property type="entry name" value="Porphobil_deamC"/>
    <property type="match status" value="1"/>
</dbReference>
<dbReference type="KEGG" id="trs:Terro_2578"/>
<dbReference type="Gene3D" id="3.30.160.40">
    <property type="entry name" value="Porphobilinogen deaminase, C-terminal domain"/>
    <property type="match status" value="1"/>
</dbReference>
<protein>
    <recommendedName>
        <fullName evidence="8">Porphobilinogen deaminase</fullName>
        <shortName evidence="8">PBG</shortName>
        <ecNumber evidence="8">2.5.1.61</ecNumber>
    </recommendedName>
    <alternativeName>
        <fullName evidence="8">Hydroxymethylbilane synthase</fullName>
        <shortName evidence="8">HMBS</shortName>
    </alternativeName>
    <alternativeName>
        <fullName evidence="8">Pre-uroporphyrinogen synthase</fullName>
    </alternativeName>
</protein>
<evidence type="ECO:0000259" key="9">
    <source>
        <dbReference type="Pfam" id="PF01379"/>
    </source>
</evidence>
<sequence>MQPALRQRGCESRLGIPRRAQYDGRMHLRIGSRGSRLALWQSNHIAAHLRALGHTAEVTIIRTTGDRLQDPAFAATVLGPDGRIPANIDGKGIFIKEIEEALEAGTIDLAVHSLKDLPTQLDARFTLAAIPERADPRDVLLVPEWLQIHTLPANARIGTTSPRRIAQLRALNPEFQFVAIRGNIDTRIRKLGRGDCDALVLAAAGLDRLGPRLLKPVELDPQHPEYGRTPHIECITHPEHDHLGEHFDAKGHEHGEELPGQADWIRQRFDPEMMCPAPGQGALAIETRANDAATIAAIQPLDNAETRYAVEAERWLLHALGGGCALPVGALCTHADGGATLLATVVSPDGDAMANVMLFATPGESAENFGTRAANDLIAQGARELLAGEFATADAE</sequence>
<dbReference type="InterPro" id="IPR036803">
    <property type="entry name" value="Porphobilinogen_deaminase_C_sf"/>
</dbReference>
<dbReference type="STRING" id="926566.Terro_2578"/>
<keyword evidence="12" id="KW-1185">Reference proteome</keyword>
<dbReference type="EMBL" id="CP003379">
    <property type="protein sequence ID" value="AFL88820.1"/>
    <property type="molecule type" value="Genomic_DNA"/>
</dbReference>
<comment type="cofactor">
    <cofactor evidence="8">
        <name>dipyrromethane</name>
        <dbReference type="ChEBI" id="CHEBI:60342"/>
    </cofactor>
    <text evidence="8">Binds 1 dipyrromethane group covalently.</text>
</comment>
<dbReference type="InterPro" id="IPR000860">
    <property type="entry name" value="HemC"/>
</dbReference>
<name>I3ZHV2_TERRK</name>
<evidence type="ECO:0000313" key="11">
    <source>
        <dbReference type="EMBL" id="AFL88820.1"/>
    </source>
</evidence>
<evidence type="ECO:0000313" key="12">
    <source>
        <dbReference type="Proteomes" id="UP000006056"/>
    </source>
</evidence>
<dbReference type="NCBIfam" id="TIGR00212">
    <property type="entry name" value="hemC"/>
    <property type="match status" value="1"/>
</dbReference>
<dbReference type="HOGENOM" id="CLU_019704_1_0_0"/>
<dbReference type="SUPFAM" id="SSF53850">
    <property type="entry name" value="Periplasmic binding protein-like II"/>
    <property type="match status" value="1"/>
</dbReference>
<dbReference type="HAMAP" id="MF_00260">
    <property type="entry name" value="Porphobil_deam"/>
    <property type="match status" value="1"/>
</dbReference>
<evidence type="ECO:0000259" key="10">
    <source>
        <dbReference type="Pfam" id="PF03900"/>
    </source>
</evidence>
<evidence type="ECO:0000256" key="8">
    <source>
        <dbReference type="HAMAP-Rule" id="MF_00260"/>
    </source>
</evidence>
<dbReference type="InterPro" id="IPR022418">
    <property type="entry name" value="Porphobilinogen_deaminase_C"/>
</dbReference>
<dbReference type="SUPFAM" id="SSF54782">
    <property type="entry name" value="Porphobilinogen deaminase (hydroxymethylbilane synthase), C-terminal domain"/>
    <property type="match status" value="1"/>
</dbReference>
<comment type="pathway">
    <text evidence="2 8">Porphyrin-containing compound metabolism; protoporphyrin-IX biosynthesis; coproporphyrinogen-III from 5-aminolevulinate: step 2/4.</text>
</comment>
<reference evidence="11 12" key="1">
    <citation type="submission" date="2012-06" db="EMBL/GenBank/DDBJ databases">
        <title>Complete genome of Terriglobus roseus DSM 18391.</title>
        <authorList>
            <consortium name="US DOE Joint Genome Institute (JGI-PGF)"/>
            <person name="Lucas S."/>
            <person name="Copeland A."/>
            <person name="Lapidus A."/>
            <person name="Glavina del Rio T."/>
            <person name="Dalin E."/>
            <person name="Tice H."/>
            <person name="Bruce D."/>
            <person name="Goodwin L."/>
            <person name="Pitluck S."/>
            <person name="Peters L."/>
            <person name="Mikhailova N."/>
            <person name="Munk A.C.C."/>
            <person name="Kyrpides N."/>
            <person name="Mavromatis K."/>
            <person name="Ivanova N."/>
            <person name="Brettin T."/>
            <person name="Detter J.C."/>
            <person name="Han C."/>
            <person name="Larimer F."/>
            <person name="Land M."/>
            <person name="Hauser L."/>
            <person name="Markowitz V."/>
            <person name="Cheng J.-F."/>
            <person name="Hugenholtz P."/>
            <person name="Woyke T."/>
            <person name="Wu D."/>
            <person name="Brambilla E."/>
            <person name="Klenk H.-P."/>
            <person name="Eisen J.A."/>
        </authorList>
    </citation>
    <scope>NUCLEOTIDE SEQUENCE [LARGE SCALE GENOMIC DNA]</scope>
    <source>
        <strain evidence="12">DSM 18391 / NRRL B-41598 / KBS 63</strain>
    </source>
</reference>
<feature type="domain" description="Porphobilinogen deaminase C-terminal" evidence="10">
    <location>
        <begin position="309"/>
        <end position="378"/>
    </location>
</feature>
<organism evidence="11 12">
    <name type="scientific">Terriglobus roseus (strain DSM 18391 / NRRL B-41598 / KBS 63)</name>
    <dbReference type="NCBI Taxonomy" id="926566"/>
    <lineage>
        <taxon>Bacteria</taxon>
        <taxon>Pseudomonadati</taxon>
        <taxon>Acidobacteriota</taxon>
        <taxon>Terriglobia</taxon>
        <taxon>Terriglobales</taxon>
        <taxon>Acidobacteriaceae</taxon>
        <taxon>Terriglobus</taxon>
    </lineage>
</organism>
<dbReference type="GO" id="GO:0004418">
    <property type="term" value="F:hydroxymethylbilane synthase activity"/>
    <property type="evidence" value="ECO:0007669"/>
    <property type="project" value="UniProtKB-UniRule"/>
</dbReference>
<feature type="domain" description="Porphobilinogen deaminase N-terminal" evidence="9">
    <location>
        <begin position="28"/>
        <end position="210"/>
    </location>
</feature>
<comment type="catalytic activity">
    <reaction evidence="7 8">
        <text>4 porphobilinogen + H2O = hydroxymethylbilane + 4 NH4(+)</text>
        <dbReference type="Rhea" id="RHEA:13185"/>
        <dbReference type="ChEBI" id="CHEBI:15377"/>
        <dbReference type="ChEBI" id="CHEBI:28938"/>
        <dbReference type="ChEBI" id="CHEBI:57845"/>
        <dbReference type="ChEBI" id="CHEBI:58126"/>
        <dbReference type="EC" id="2.5.1.61"/>
    </reaction>
</comment>
<keyword evidence="5 8" id="KW-0808">Transferase</keyword>
<dbReference type="AlphaFoldDB" id="I3ZHV2"/>
<dbReference type="GO" id="GO:0005737">
    <property type="term" value="C:cytoplasm"/>
    <property type="evidence" value="ECO:0007669"/>
    <property type="project" value="UniProtKB-UniRule"/>
</dbReference>
<dbReference type="PRINTS" id="PR00151">
    <property type="entry name" value="PORPHBDMNASE"/>
</dbReference>
<comment type="miscellaneous">
    <text evidence="8">The porphobilinogen subunits are added to the dipyrromethane group.</text>
</comment>